<dbReference type="KEGG" id="pfer:IRI77_36995"/>
<gene>
    <name evidence="3" type="ORF">IRI77_36995</name>
</gene>
<dbReference type="EMBL" id="CP063849">
    <property type="protein sequence ID" value="QOY88272.1"/>
    <property type="molecule type" value="Genomic_DNA"/>
</dbReference>
<reference evidence="3 4" key="1">
    <citation type="submission" date="2020-10" db="EMBL/GenBank/DDBJ databases">
        <title>Complete genome sequence of Paludibaculum fermentans P105T, a facultatively anaerobic acidobacterium capable of dissimilatory Fe(III) reduction.</title>
        <authorList>
            <person name="Dedysh S.N."/>
            <person name="Beletsky A.V."/>
            <person name="Kulichevskaya I.S."/>
            <person name="Mardanov A.V."/>
            <person name="Ravin N.V."/>
        </authorList>
    </citation>
    <scope>NUCLEOTIDE SEQUENCE [LARGE SCALE GENOMIC DNA]</scope>
    <source>
        <strain evidence="3 4">P105</strain>
    </source>
</reference>
<sequence>MRLAALFVLLTALVQAAGPGVWVDGPTMTVYYTPSTNLGVLYIPTTVAYVPSDSVEIVSGTPPPGVSWAGSGSCPSGVLCSAYTGGPSAGATGVYTQVLRAHVGANTADLTVEFRPNFSISGTAAAGVVGASYESDFSLAGGVAPLAWDAPTGTVPPGLSFDVNTGRLSGTPTAAGGYTFTLAAHDSSSAPSTKSVTMNIYAALAVSTANLAATTVSRPYSQTLSSTGGTTPKSWSIESGALPGGIVLGTATGVLSGAATTPGAYSFTVRVACCGTAAATAALSIVVNPAPSIQTSTLPGGVAGVAYSQQLSGSGGTGTLTWSLAAGTLPAGLGLSAAGLISGTPLTMGPASFTAQVTDSVGATATAVLAIAVIDPPEITPPTLTALTVGQTVQSGVTATKGTAPYTWDLAGGALPSGVALNPSTGVLGGQPTQPGLFSFTLRVTDAQSQQGTLVQSWRVNAAPTILATSIPAATITMPLTATVLSATGGTGSLAWSATGLPVGLVLTAQGALSGVPAGLGVSEVVFTVRDDNQVQASRTLSVTVNPLPMIATSSLPLGVLHTAYLQVLATTGGTGALTYTLPGGALPPGVGLAADGTLSGTPTAKGTYSITVKVEDSLGGCSSSAFTLQVVDSPEILTATVPEWTVGQKVNLTLAAQRGTAPYRWALVGGTAPADAQLDTDSGVLSGTLAAAGSGAMQVRATDGNELSATRTLLWKVNAAPALEVPAAPQLVAGRPAGPWQLNFQGGTGTLSGYAEGLPSGLRLDAHSGVITGTPLAAGQYEVQFTLVDGNSIQAGASASLRVYPGLSIETEGLSPVTSGRYAARAIAARGGTAPFVWSIASGKLPAGLLVRIADGTLEGTATSAEVAQFTLRVLDANGVEASRSYSLAVNEALSVLPLALPVMQVGQTVARAVQAAGGMSPVVFSLASGLLPPGVTLAADGHLSGTVTTTGVFSFSVKATDANGAESTRPFSLEVTVAERLKATPWVLSFEGYAGGAAPAPQQVALSTAPAGQTVQISSDSAWLSASLSTAVTPAVVNVSVAAGELTPGDYTGAVLLRQGSEARNVAVTLHYAAAPGVQLTASPEKMVVAAGTGAGAVERLLLLRTTSGAEPWTVSTDDAWLSVDRATDSFDGSLESVVRVSLRRGNLRAGAYAGKLVFRQGPAMAEVTVRMELDEQSDFELSQSGLSLRAAPGGTSAAVPLRILNHGAGALDWQAQASAPWIVLEPASGSAQASSTVQVKAEAANLAAGHYAGMVTVTPSSGGVARAAEVQLWVSPEALGPQVQPAGLSFQGAAAAARTLVLSNPSRVEMGYTASIAPVEAQGWLTLGVVSGRVPAEGSLELTVHAVPGPAGEGTHRAQIALEFSDGTVSVVDVLLVVPTTGCAATSLRASWVRFGDHFSVAAGVPAELEMLVTDNCGQPVSTGLGLVSFSTPGEPALALIPGPHGLWTATWIPGSAVGSLTVTVRLHGSAGQTGGLSATGVVTAPLE</sequence>
<dbReference type="GO" id="GO:0005509">
    <property type="term" value="F:calcium ion binding"/>
    <property type="evidence" value="ECO:0007669"/>
    <property type="project" value="InterPro"/>
</dbReference>
<proteinExistence type="predicted"/>
<evidence type="ECO:0000313" key="3">
    <source>
        <dbReference type="EMBL" id="QOY88272.1"/>
    </source>
</evidence>
<dbReference type="PANTHER" id="PTHR37494:SF1">
    <property type="entry name" value="STAPHYLOCOCCUS AUREUS SURFACE PROTEIN A"/>
    <property type="match status" value="1"/>
</dbReference>
<evidence type="ECO:0000259" key="2">
    <source>
        <dbReference type="Pfam" id="PF19190"/>
    </source>
</evidence>
<dbReference type="Pfam" id="PF05345">
    <property type="entry name" value="He_PIG"/>
    <property type="match status" value="10"/>
</dbReference>
<dbReference type="SUPFAM" id="SSF49313">
    <property type="entry name" value="Cadherin-like"/>
    <property type="match status" value="4"/>
</dbReference>
<evidence type="ECO:0000256" key="1">
    <source>
        <dbReference type="SAM" id="SignalP"/>
    </source>
</evidence>
<name>A0A7S7NR62_PALFE</name>
<keyword evidence="1" id="KW-0732">Signal</keyword>
<dbReference type="InterPro" id="IPR015919">
    <property type="entry name" value="Cadherin-like_sf"/>
</dbReference>
<dbReference type="InterPro" id="IPR013783">
    <property type="entry name" value="Ig-like_fold"/>
</dbReference>
<feature type="signal peptide" evidence="1">
    <location>
        <begin position="1"/>
        <end position="16"/>
    </location>
</feature>
<protein>
    <submittedName>
        <fullName evidence="3">Putative Ig domain-containing protein</fullName>
    </submittedName>
</protein>
<feature type="domain" description="BACON" evidence="2">
    <location>
        <begin position="1199"/>
        <end position="1261"/>
    </location>
</feature>
<dbReference type="GO" id="GO:0016020">
    <property type="term" value="C:membrane"/>
    <property type="evidence" value="ECO:0007669"/>
    <property type="project" value="InterPro"/>
</dbReference>
<dbReference type="Gene3D" id="2.60.40.10">
    <property type="entry name" value="Immunoglobulins"/>
    <property type="match status" value="10"/>
</dbReference>
<dbReference type="PANTHER" id="PTHR37494">
    <property type="entry name" value="HEMAGGLUTININ"/>
    <property type="match status" value="1"/>
</dbReference>
<feature type="domain" description="BACON" evidence="2">
    <location>
        <begin position="1082"/>
        <end position="1173"/>
    </location>
</feature>
<organism evidence="3 4">
    <name type="scientific">Paludibaculum fermentans</name>
    <dbReference type="NCBI Taxonomy" id="1473598"/>
    <lineage>
        <taxon>Bacteria</taxon>
        <taxon>Pseudomonadati</taxon>
        <taxon>Acidobacteriota</taxon>
        <taxon>Terriglobia</taxon>
        <taxon>Bryobacterales</taxon>
        <taxon>Bryobacteraceae</taxon>
        <taxon>Paludibaculum</taxon>
    </lineage>
</organism>
<evidence type="ECO:0000313" key="4">
    <source>
        <dbReference type="Proteomes" id="UP000593892"/>
    </source>
</evidence>
<accession>A0A7S7NR62</accession>
<dbReference type="Proteomes" id="UP000593892">
    <property type="component" value="Chromosome"/>
</dbReference>
<dbReference type="Pfam" id="PF19190">
    <property type="entry name" value="BACON_2"/>
    <property type="match status" value="2"/>
</dbReference>
<feature type="chain" id="PRO_5032614785" evidence="1">
    <location>
        <begin position="17"/>
        <end position="1491"/>
    </location>
</feature>
<dbReference type="InterPro" id="IPR024361">
    <property type="entry name" value="BACON"/>
</dbReference>
<keyword evidence="4" id="KW-1185">Reference proteome</keyword>
<dbReference type="RefSeq" id="WP_194449935.1">
    <property type="nucleotide sequence ID" value="NZ_CP063849.1"/>
</dbReference>